<evidence type="ECO:0000256" key="2">
    <source>
        <dbReference type="ARBA" id="ARBA00006275"/>
    </source>
</evidence>
<evidence type="ECO:0000313" key="8">
    <source>
        <dbReference type="EMBL" id="WEK34285.1"/>
    </source>
</evidence>
<evidence type="ECO:0000256" key="1">
    <source>
        <dbReference type="ARBA" id="ARBA00004442"/>
    </source>
</evidence>
<feature type="domain" description="SusD-like N-terminal" evidence="7">
    <location>
        <begin position="71"/>
        <end position="230"/>
    </location>
</feature>
<dbReference type="Pfam" id="PF14322">
    <property type="entry name" value="SusD-like_3"/>
    <property type="match status" value="1"/>
</dbReference>
<evidence type="ECO:0000256" key="5">
    <source>
        <dbReference type="ARBA" id="ARBA00023237"/>
    </source>
</evidence>
<protein>
    <submittedName>
        <fullName evidence="8">RagB/SusD family nutrient uptake outer membrane protein</fullName>
    </submittedName>
</protein>
<dbReference type="InterPro" id="IPR033985">
    <property type="entry name" value="SusD-like_N"/>
</dbReference>
<proteinExistence type="inferred from homology"/>
<reference evidence="8" key="1">
    <citation type="submission" date="2023-03" db="EMBL/GenBank/DDBJ databases">
        <title>Andean soil-derived lignocellulolytic bacterial consortium as a source of novel taxa and putative plastic-active enzymes.</title>
        <authorList>
            <person name="Diaz-Garcia L."/>
            <person name="Chuvochina M."/>
            <person name="Feuerriegel G."/>
            <person name="Bunk B."/>
            <person name="Sproer C."/>
            <person name="Streit W.R."/>
            <person name="Rodriguez L.M."/>
            <person name="Overmann J."/>
            <person name="Jimenez D.J."/>
        </authorList>
    </citation>
    <scope>NUCLEOTIDE SEQUENCE</scope>
    <source>
        <strain evidence="8">MAG 7</strain>
    </source>
</reference>
<evidence type="ECO:0000256" key="4">
    <source>
        <dbReference type="ARBA" id="ARBA00023136"/>
    </source>
</evidence>
<evidence type="ECO:0000313" key="9">
    <source>
        <dbReference type="Proteomes" id="UP001220610"/>
    </source>
</evidence>
<comment type="subcellular location">
    <subcellularLocation>
        <location evidence="1">Cell outer membrane</location>
    </subcellularLocation>
</comment>
<dbReference type="InterPro" id="IPR011990">
    <property type="entry name" value="TPR-like_helical_dom_sf"/>
</dbReference>
<comment type="similarity">
    <text evidence="2">Belongs to the SusD family.</text>
</comment>
<dbReference type="Proteomes" id="UP001220610">
    <property type="component" value="Chromosome"/>
</dbReference>
<evidence type="ECO:0000259" key="7">
    <source>
        <dbReference type="Pfam" id="PF14322"/>
    </source>
</evidence>
<dbReference type="GO" id="GO:0009279">
    <property type="term" value="C:cell outer membrane"/>
    <property type="evidence" value="ECO:0007669"/>
    <property type="project" value="UniProtKB-SubCell"/>
</dbReference>
<gene>
    <name evidence="8" type="ORF">P0Y53_17505</name>
</gene>
<keyword evidence="5" id="KW-0998">Cell outer membrane</keyword>
<dbReference type="AlphaFoldDB" id="A0AAJ5WPA9"/>
<keyword evidence="3" id="KW-0732">Signal</keyword>
<dbReference type="Pfam" id="PF07980">
    <property type="entry name" value="SusD_RagB"/>
    <property type="match status" value="1"/>
</dbReference>
<feature type="domain" description="RagB/SusD" evidence="6">
    <location>
        <begin position="342"/>
        <end position="528"/>
    </location>
</feature>
<dbReference type="Gene3D" id="1.25.40.390">
    <property type="match status" value="1"/>
</dbReference>
<dbReference type="InterPro" id="IPR012944">
    <property type="entry name" value="SusD_RagB_dom"/>
</dbReference>
<organism evidence="8 9">
    <name type="scientific">Candidatus Pseudobacter hemicellulosilyticus</name>
    <dbReference type="NCBI Taxonomy" id="3121375"/>
    <lineage>
        <taxon>Bacteria</taxon>
        <taxon>Pseudomonadati</taxon>
        <taxon>Bacteroidota</taxon>
        <taxon>Chitinophagia</taxon>
        <taxon>Chitinophagales</taxon>
        <taxon>Chitinophagaceae</taxon>
        <taxon>Pseudobacter</taxon>
    </lineage>
</organism>
<evidence type="ECO:0000259" key="6">
    <source>
        <dbReference type="Pfam" id="PF07980"/>
    </source>
</evidence>
<sequence>MKKILFPAIYSLLLLSACKKEFLNSQSPSEYTPDLVFSSLAYTNYALMGSYALLTQDQLYSARLPLSYATNSDIEIVGADAGSYNNTSERGLSNYWGTADNTRLQNEWTKIYTMIERANLCIEGIRKSALMSTSDSTAMKVYLGEMLTLRALGYFELARHWGDVPFKKEPTLPDLSNVYLPPTDRDEIYDQLIADLEQAADYLPWVGSNGTTAERITKGFAKGLLARIALTRGGYAIRNKTGFPTERGSNWEKYYELAHKHCNEIMTQGPHKLNNSYLAIWKTLCQLQLDATFNENLFEVANGLARSGEMGYSIGVRFYANSKYGYGNNANVVNTTAYYFYSFDQKDLRRDISVAYFTYSNSAGDVKEVMQSNPMSFNIAKWDQRYMGSSWSNLNKNASGKIGYGINWSVMRYADVLLMFAETENELYGPTGLAKEALKQVRTRAFSTEDQADKVIAYVNNLNDKTAFFNALVDERAWEFGGEAIRKYDLIRWNLLVSKIEEQRTGLKKMLAREAPYNTLPATLYYKYETNNEILDRASFNFYEDKGSADIPGYTKLSWLSGASESNRTDWVNRANLFSSGLNKDGVTNRHLYPIHNSIISESQGTLRNAYGF</sequence>
<name>A0AAJ5WPA9_9BACT</name>
<dbReference type="EMBL" id="CP119311">
    <property type="protein sequence ID" value="WEK34285.1"/>
    <property type="molecule type" value="Genomic_DNA"/>
</dbReference>
<accession>A0AAJ5WPA9</accession>
<dbReference type="PROSITE" id="PS51257">
    <property type="entry name" value="PROKAR_LIPOPROTEIN"/>
    <property type="match status" value="1"/>
</dbReference>
<keyword evidence="4" id="KW-0472">Membrane</keyword>
<dbReference type="SUPFAM" id="SSF48452">
    <property type="entry name" value="TPR-like"/>
    <property type="match status" value="1"/>
</dbReference>
<evidence type="ECO:0000256" key="3">
    <source>
        <dbReference type="ARBA" id="ARBA00022729"/>
    </source>
</evidence>